<comment type="caution">
    <text evidence="10">The sequence shown here is derived from an EMBL/GenBank/DDBJ whole genome shotgun (WGS) entry which is preliminary data.</text>
</comment>
<dbReference type="OrthoDB" id="9784230at2"/>
<name>A0A1S8KMC0_9LACT</name>
<evidence type="ECO:0000256" key="6">
    <source>
        <dbReference type="ARBA" id="ARBA00023288"/>
    </source>
</evidence>
<dbReference type="InterPro" id="IPR028082">
    <property type="entry name" value="Peripla_BP_I"/>
</dbReference>
<dbReference type="EMBL" id="MUYF01000003">
    <property type="protein sequence ID" value="OOL80832.1"/>
    <property type="molecule type" value="Genomic_DNA"/>
</dbReference>
<evidence type="ECO:0000313" key="10">
    <source>
        <dbReference type="EMBL" id="OOL80832.1"/>
    </source>
</evidence>
<dbReference type="Proteomes" id="UP000249099">
    <property type="component" value="Unassembled WGS sequence"/>
</dbReference>
<dbReference type="Gene3D" id="3.40.50.2300">
    <property type="match status" value="2"/>
</dbReference>
<dbReference type="PROSITE" id="PS51257">
    <property type="entry name" value="PROKAR_LIPOPROTEIN"/>
    <property type="match status" value="1"/>
</dbReference>
<evidence type="ECO:0000256" key="1">
    <source>
        <dbReference type="ARBA" id="ARBA00004193"/>
    </source>
</evidence>
<evidence type="ECO:0000256" key="4">
    <source>
        <dbReference type="ARBA" id="ARBA00022729"/>
    </source>
</evidence>
<dbReference type="Pfam" id="PF02608">
    <property type="entry name" value="Bmp"/>
    <property type="match status" value="1"/>
</dbReference>
<evidence type="ECO:0000313" key="13">
    <source>
        <dbReference type="Proteomes" id="UP000249099"/>
    </source>
</evidence>
<reference evidence="10 12" key="1">
    <citation type="submission" date="2017-01" db="EMBL/GenBank/DDBJ databases">
        <title>Complete Genome Sequence of Dolosigranulum pigrum isolated from a Patient with interstitial lung disease.</title>
        <authorList>
            <person name="Mukhopadhyay R."/>
            <person name="Joaquin J."/>
            <person name="Hogue R."/>
            <person name="Fitzgerald S."/>
            <person name="Jospin G."/>
            <person name="Eisen J.A."/>
            <person name="Chaturvedi V."/>
        </authorList>
    </citation>
    <scope>NUCLEOTIDE SEQUENCE [LARGE SCALE GENOMIC DNA]</scope>
    <source>
        <strain evidence="10 12">15S00348</strain>
    </source>
</reference>
<dbReference type="InterPro" id="IPR003760">
    <property type="entry name" value="PnrA-like"/>
</dbReference>
<feature type="domain" description="ABC transporter substrate-binding protein PnrA-like" evidence="9">
    <location>
        <begin position="75"/>
        <end position="373"/>
    </location>
</feature>
<accession>A0A1S8KMC0</accession>
<dbReference type="AlphaFoldDB" id="A0A1S8KMC0"/>
<feature type="region of interest" description="Disordered" evidence="7">
    <location>
        <begin position="47"/>
        <end position="68"/>
    </location>
</feature>
<dbReference type="PANTHER" id="PTHR34296:SF2">
    <property type="entry name" value="ABC TRANSPORTER GUANOSINE-BINDING PROTEIN NUPN"/>
    <property type="match status" value="1"/>
</dbReference>
<reference evidence="11 13" key="2">
    <citation type="submission" date="2017-03" db="EMBL/GenBank/DDBJ databases">
        <title>wgs assembly of Dolosigranulum pigrum KPL CDC strains.</title>
        <authorList>
            <person name="Brugger S.D."/>
            <person name="Pettigrew M."/>
            <person name="Kong Y."/>
            <person name="Lemon K.P."/>
        </authorList>
    </citation>
    <scope>NUCLEOTIDE SEQUENCE [LARGE SCALE GENOMIC DNA]</scope>
    <source>
        <strain evidence="11 13">KPL1931_CDC4294-98</strain>
    </source>
</reference>
<gene>
    <name evidence="11" type="ORF">B8A44_06335</name>
    <name evidence="10" type="ORF">BWX42_02750</name>
</gene>
<dbReference type="GeneID" id="42694536"/>
<evidence type="ECO:0000256" key="2">
    <source>
        <dbReference type="ARBA" id="ARBA00008610"/>
    </source>
</evidence>
<sequence length="378" mass="40070">MSTKLKSLLALSSSALILAACQGQDAGNADGGADDTAQTEDVVDQGADDATNESTDGEAGGSGSVGSEDADFAIAMVTDEGGVDDRSFNQSAWEGMQAWSEETGGRAEYFQSTNSADYIPNFQQAATQDFDIIYGIGFQLEDAVSDMAASNPEQHFGIVDSVVEADNVVSLNFADHEAAFLAGAAAALTTEKDQIGFIGGIESPIIDRFETGFLAGVEEINPDIDVDVQYADSFSDAAAGQQIANGMYTAGADVIYHAAGAVGNGLFNETRNRLESNPDEQLWAIGVDRDQEDEGEWDGGNFVLTSTLKQVGTAIQLATEHAKNEGFPGGENIQYGLKNDGVDLVQGNLSDEAWAKIQELRQQIIDGELEVPEFSREW</sequence>
<dbReference type="InterPro" id="IPR050957">
    <property type="entry name" value="BMP_lipoprotein"/>
</dbReference>
<evidence type="ECO:0000256" key="5">
    <source>
        <dbReference type="ARBA" id="ARBA00023136"/>
    </source>
</evidence>
<evidence type="ECO:0000256" key="3">
    <source>
        <dbReference type="ARBA" id="ARBA00022475"/>
    </source>
</evidence>
<organism evidence="10 12">
    <name type="scientific">Dolosigranulum pigrum</name>
    <dbReference type="NCBI Taxonomy" id="29394"/>
    <lineage>
        <taxon>Bacteria</taxon>
        <taxon>Bacillati</taxon>
        <taxon>Bacillota</taxon>
        <taxon>Bacilli</taxon>
        <taxon>Lactobacillales</taxon>
        <taxon>Carnobacteriaceae</taxon>
        <taxon>Dolosigranulum</taxon>
    </lineage>
</organism>
<keyword evidence="3" id="KW-1003">Cell membrane</keyword>
<dbReference type="GO" id="GO:0005886">
    <property type="term" value="C:plasma membrane"/>
    <property type="evidence" value="ECO:0007669"/>
    <property type="project" value="UniProtKB-SubCell"/>
</dbReference>
<keyword evidence="4 8" id="KW-0732">Signal</keyword>
<dbReference type="RefSeq" id="WP_004636251.1">
    <property type="nucleotide sequence ID" value="NZ_CAJHJL010000001.1"/>
</dbReference>
<protein>
    <submittedName>
        <fullName evidence="10">BMP family ABC transporter substrate-binding protein</fullName>
    </submittedName>
</protein>
<comment type="subcellular location">
    <subcellularLocation>
        <location evidence="1">Cell membrane</location>
        <topology evidence="1">Lipid-anchor</topology>
    </subcellularLocation>
</comment>
<feature type="signal peptide" evidence="8">
    <location>
        <begin position="1"/>
        <end position="19"/>
    </location>
</feature>
<evidence type="ECO:0000313" key="11">
    <source>
        <dbReference type="EMBL" id="RAN63095.1"/>
    </source>
</evidence>
<proteinExistence type="inferred from homology"/>
<evidence type="ECO:0000256" key="7">
    <source>
        <dbReference type="SAM" id="MobiDB-lite"/>
    </source>
</evidence>
<evidence type="ECO:0000259" key="9">
    <source>
        <dbReference type="Pfam" id="PF02608"/>
    </source>
</evidence>
<dbReference type="EMBL" id="NAQV01000018">
    <property type="protein sequence ID" value="RAN63095.1"/>
    <property type="molecule type" value="Genomic_DNA"/>
</dbReference>
<keyword evidence="5" id="KW-0472">Membrane</keyword>
<dbReference type="PANTHER" id="PTHR34296">
    <property type="entry name" value="TRANSCRIPTIONAL ACTIVATOR PROTEIN MED"/>
    <property type="match status" value="1"/>
</dbReference>
<keyword evidence="6" id="KW-0449">Lipoprotein</keyword>
<evidence type="ECO:0000313" key="12">
    <source>
        <dbReference type="Proteomes" id="UP000190409"/>
    </source>
</evidence>
<feature type="chain" id="PRO_5042340701" evidence="8">
    <location>
        <begin position="20"/>
        <end position="378"/>
    </location>
</feature>
<evidence type="ECO:0000256" key="8">
    <source>
        <dbReference type="SAM" id="SignalP"/>
    </source>
</evidence>
<dbReference type="SUPFAM" id="SSF53822">
    <property type="entry name" value="Periplasmic binding protein-like I"/>
    <property type="match status" value="1"/>
</dbReference>
<dbReference type="Proteomes" id="UP000190409">
    <property type="component" value="Unassembled WGS sequence"/>
</dbReference>
<dbReference type="CDD" id="cd06354">
    <property type="entry name" value="PBP1_PrnA-like"/>
    <property type="match status" value="1"/>
</dbReference>
<comment type="similarity">
    <text evidence="2">Belongs to the BMP lipoprotein family.</text>
</comment>